<dbReference type="RefSeq" id="WP_344420772.1">
    <property type="nucleotide sequence ID" value="NZ_BAAANN010000015.1"/>
</dbReference>
<dbReference type="SUPFAM" id="SSF158472">
    <property type="entry name" value="HAMP domain-like"/>
    <property type="match status" value="1"/>
</dbReference>
<feature type="transmembrane region" description="Helical" evidence="11">
    <location>
        <begin position="157"/>
        <end position="177"/>
    </location>
</feature>
<evidence type="ECO:0000256" key="2">
    <source>
        <dbReference type="ARBA" id="ARBA00004236"/>
    </source>
</evidence>
<gene>
    <name evidence="14" type="ORF">GCM10009754_40580</name>
</gene>
<feature type="domain" description="Histidine kinase" evidence="12">
    <location>
        <begin position="239"/>
        <end position="445"/>
    </location>
</feature>
<keyword evidence="10 11" id="KW-0472">Membrane</keyword>
<evidence type="ECO:0000259" key="13">
    <source>
        <dbReference type="PROSITE" id="PS50885"/>
    </source>
</evidence>
<dbReference type="CDD" id="cd06225">
    <property type="entry name" value="HAMP"/>
    <property type="match status" value="1"/>
</dbReference>
<evidence type="ECO:0000256" key="8">
    <source>
        <dbReference type="ARBA" id="ARBA00022989"/>
    </source>
</evidence>
<keyword evidence="15" id="KW-1185">Reference proteome</keyword>
<keyword evidence="5" id="KW-0808">Transferase</keyword>
<dbReference type="InterPro" id="IPR003660">
    <property type="entry name" value="HAMP_dom"/>
</dbReference>
<dbReference type="SUPFAM" id="SSF47384">
    <property type="entry name" value="Homodimeric domain of signal transducing histidine kinase"/>
    <property type="match status" value="1"/>
</dbReference>
<dbReference type="GO" id="GO:0016301">
    <property type="term" value="F:kinase activity"/>
    <property type="evidence" value="ECO:0007669"/>
    <property type="project" value="UniProtKB-KW"/>
</dbReference>
<proteinExistence type="predicted"/>
<comment type="catalytic activity">
    <reaction evidence="1">
        <text>ATP + protein L-histidine = ADP + protein N-phospho-L-histidine.</text>
        <dbReference type="EC" id="2.7.13.3"/>
    </reaction>
</comment>
<feature type="transmembrane region" description="Helical" evidence="11">
    <location>
        <begin position="12"/>
        <end position="34"/>
    </location>
</feature>
<keyword evidence="6 11" id="KW-0812">Transmembrane</keyword>
<dbReference type="PROSITE" id="PS50885">
    <property type="entry name" value="HAMP"/>
    <property type="match status" value="1"/>
</dbReference>
<dbReference type="InterPro" id="IPR003594">
    <property type="entry name" value="HATPase_dom"/>
</dbReference>
<dbReference type="InterPro" id="IPR004358">
    <property type="entry name" value="Sig_transdc_His_kin-like_C"/>
</dbReference>
<dbReference type="InterPro" id="IPR005467">
    <property type="entry name" value="His_kinase_dom"/>
</dbReference>
<dbReference type="SUPFAM" id="SSF55874">
    <property type="entry name" value="ATPase domain of HSP90 chaperone/DNA topoisomerase II/histidine kinase"/>
    <property type="match status" value="1"/>
</dbReference>
<evidence type="ECO:0000313" key="15">
    <source>
        <dbReference type="Proteomes" id="UP001501116"/>
    </source>
</evidence>
<evidence type="ECO:0000256" key="5">
    <source>
        <dbReference type="ARBA" id="ARBA00022679"/>
    </source>
</evidence>
<comment type="subcellular location">
    <subcellularLocation>
        <location evidence="2">Cell membrane</location>
    </subcellularLocation>
</comment>
<evidence type="ECO:0000256" key="7">
    <source>
        <dbReference type="ARBA" id="ARBA00022777"/>
    </source>
</evidence>
<name>A0ABN2R7E1_9PSEU</name>
<accession>A0ABN2R7E1</accession>
<dbReference type="InterPro" id="IPR036097">
    <property type="entry name" value="HisK_dim/P_sf"/>
</dbReference>
<dbReference type="SMART" id="SM00304">
    <property type="entry name" value="HAMP"/>
    <property type="match status" value="1"/>
</dbReference>
<dbReference type="CDD" id="cd00075">
    <property type="entry name" value="HATPase"/>
    <property type="match status" value="1"/>
</dbReference>
<dbReference type="PROSITE" id="PS50109">
    <property type="entry name" value="HIS_KIN"/>
    <property type="match status" value="1"/>
</dbReference>
<dbReference type="Pfam" id="PF00512">
    <property type="entry name" value="HisKA"/>
    <property type="match status" value="1"/>
</dbReference>
<evidence type="ECO:0000256" key="9">
    <source>
        <dbReference type="ARBA" id="ARBA00023012"/>
    </source>
</evidence>
<evidence type="ECO:0000256" key="6">
    <source>
        <dbReference type="ARBA" id="ARBA00022692"/>
    </source>
</evidence>
<comment type="caution">
    <text evidence="14">The sequence shown here is derived from an EMBL/GenBank/DDBJ whole genome shotgun (WGS) entry which is preliminary data.</text>
</comment>
<evidence type="ECO:0000256" key="1">
    <source>
        <dbReference type="ARBA" id="ARBA00000085"/>
    </source>
</evidence>
<evidence type="ECO:0000259" key="12">
    <source>
        <dbReference type="PROSITE" id="PS50109"/>
    </source>
</evidence>
<dbReference type="PANTHER" id="PTHR45436:SF5">
    <property type="entry name" value="SENSOR HISTIDINE KINASE TRCS"/>
    <property type="match status" value="1"/>
</dbReference>
<reference evidence="14 15" key="1">
    <citation type="journal article" date="2019" name="Int. J. Syst. Evol. Microbiol.">
        <title>The Global Catalogue of Microorganisms (GCM) 10K type strain sequencing project: providing services to taxonomists for standard genome sequencing and annotation.</title>
        <authorList>
            <consortium name="The Broad Institute Genomics Platform"/>
            <consortium name="The Broad Institute Genome Sequencing Center for Infectious Disease"/>
            <person name="Wu L."/>
            <person name="Ma J."/>
        </authorList>
    </citation>
    <scope>NUCLEOTIDE SEQUENCE [LARGE SCALE GENOMIC DNA]</scope>
    <source>
        <strain evidence="14 15">JCM 14545</strain>
    </source>
</reference>
<evidence type="ECO:0000256" key="10">
    <source>
        <dbReference type="ARBA" id="ARBA00023136"/>
    </source>
</evidence>
<keyword evidence="4" id="KW-0597">Phosphoprotein</keyword>
<feature type="domain" description="HAMP" evidence="13">
    <location>
        <begin position="178"/>
        <end position="231"/>
    </location>
</feature>
<dbReference type="Gene3D" id="3.30.565.10">
    <property type="entry name" value="Histidine kinase-like ATPase, C-terminal domain"/>
    <property type="match status" value="1"/>
</dbReference>
<protein>
    <recommendedName>
        <fullName evidence="3">histidine kinase</fullName>
        <ecNumber evidence="3">2.7.13.3</ecNumber>
    </recommendedName>
</protein>
<dbReference type="Gene3D" id="6.10.340.10">
    <property type="match status" value="1"/>
</dbReference>
<dbReference type="InterPro" id="IPR050428">
    <property type="entry name" value="TCS_sensor_his_kinase"/>
</dbReference>
<keyword evidence="9" id="KW-0902">Two-component regulatory system</keyword>
<dbReference type="Proteomes" id="UP001501116">
    <property type="component" value="Unassembled WGS sequence"/>
</dbReference>
<dbReference type="PRINTS" id="PR00344">
    <property type="entry name" value="BCTRLSENSOR"/>
</dbReference>
<dbReference type="CDD" id="cd00082">
    <property type="entry name" value="HisKA"/>
    <property type="match status" value="1"/>
</dbReference>
<dbReference type="PANTHER" id="PTHR45436">
    <property type="entry name" value="SENSOR HISTIDINE KINASE YKOH"/>
    <property type="match status" value="1"/>
</dbReference>
<dbReference type="InterPro" id="IPR003661">
    <property type="entry name" value="HisK_dim/P_dom"/>
</dbReference>
<dbReference type="Pfam" id="PF02518">
    <property type="entry name" value="HATPase_c"/>
    <property type="match status" value="1"/>
</dbReference>
<dbReference type="EMBL" id="BAAANN010000015">
    <property type="protein sequence ID" value="GAA1964590.1"/>
    <property type="molecule type" value="Genomic_DNA"/>
</dbReference>
<evidence type="ECO:0000256" key="3">
    <source>
        <dbReference type="ARBA" id="ARBA00012438"/>
    </source>
</evidence>
<dbReference type="EC" id="2.7.13.3" evidence="3"/>
<evidence type="ECO:0000313" key="14">
    <source>
        <dbReference type="EMBL" id="GAA1964590.1"/>
    </source>
</evidence>
<dbReference type="Gene3D" id="1.10.287.130">
    <property type="match status" value="1"/>
</dbReference>
<keyword evidence="7 14" id="KW-0418">Kinase</keyword>
<dbReference type="SMART" id="SM00387">
    <property type="entry name" value="HATPase_c"/>
    <property type="match status" value="1"/>
</dbReference>
<sequence length="449" mass="47781">MSGPWQLRTRIAVLSAACVALVAASMAVAAYFFFDRELRQQLDIGLSRESNRIQLLVKAGRWDATGTGDCEWIATPACSQVITPDQQGPGQEDVPGLPVDAGARSVAAGTADAFRADVVVAGHPLRLLTTPLPGHRALQVAVRSDGVEQSLRRIRKILVAAGAGGVLLACALGYLIARTSLRPVAAIVAATKRVTATRDPGHRIAVRGEDELAQLARNFNTMLAALEDSVTAQRRLVADASHELRTPITSLRSDIDLLTLAGPLEPDRQRRVLDRVHEQFAELTQLVNDLIELARGDEPGDAAEEVRLDDIVGHCRDRADRHWPGIAFTTELEPTVVDGVPDRLARAIANLLDNAAKFSPDGGTVAVRLRDRILTVTDQGPGIAPDDLPMVFDRFYRAPAARTLPGSGLGLAIVAQVAKAHGAGVEVTSPEDGGTSVVIRFPALSADSG</sequence>
<dbReference type="InterPro" id="IPR036890">
    <property type="entry name" value="HATPase_C_sf"/>
</dbReference>
<dbReference type="SMART" id="SM00388">
    <property type="entry name" value="HisKA"/>
    <property type="match status" value="1"/>
</dbReference>
<dbReference type="Pfam" id="PF00672">
    <property type="entry name" value="HAMP"/>
    <property type="match status" value="1"/>
</dbReference>
<evidence type="ECO:0000256" key="4">
    <source>
        <dbReference type="ARBA" id="ARBA00022553"/>
    </source>
</evidence>
<organism evidence="14 15">
    <name type="scientific">Amycolatopsis minnesotensis</name>
    <dbReference type="NCBI Taxonomy" id="337894"/>
    <lineage>
        <taxon>Bacteria</taxon>
        <taxon>Bacillati</taxon>
        <taxon>Actinomycetota</taxon>
        <taxon>Actinomycetes</taxon>
        <taxon>Pseudonocardiales</taxon>
        <taxon>Pseudonocardiaceae</taxon>
        <taxon>Amycolatopsis</taxon>
    </lineage>
</organism>
<evidence type="ECO:0000256" key="11">
    <source>
        <dbReference type="SAM" id="Phobius"/>
    </source>
</evidence>
<keyword evidence="8 11" id="KW-1133">Transmembrane helix</keyword>